<protein>
    <submittedName>
        <fullName evidence="2">Uncharacterized protein</fullName>
    </submittedName>
</protein>
<sequence length="97" mass="10758">MFVDKSTRTGPNTGNNESRQPESFMGHLGRKYDEPAGSAKTGNFFSTWAKWDNRDGAGLSVSRRSRKLNGNATRCLPADLSEQRSPFRADSEVMSQT</sequence>
<feature type="region of interest" description="Disordered" evidence="1">
    <location>
        <begin position="1"/>
        <end position="36"/>
    </location>
</feature>
<dbReference type="EMBL" id="JAHRHJ020000003">
    <property type="protein sequence ID" value="KAH9322193.1"/>
    <property type="molecule type" value="Genomic_DNA"/>
</dbReference>
<organism evidence="2 3">
    <name type="scientific">Taxus chinensis</name>
    <name type="common">Chinese yew</name>
    <name type="synonym">Taxus wallichiana var. chinensis</name>
    <dbReference type="NCBI Taxonomy" id="29808"/>
    <lineage>
        <taxon>Eukaryota</taxon>
        <taxon>Viridiplantae</taxon>
        <taxon>Streptophyta</taxon>
        <taxon>Embryophyta</taxon>
        <taxon>Tracheophyta</taxon>
        <taxon>Spermatophyta</taxon>
        <taxon>Pinopsida</taxon>
        <taxon>Pinidae</taxon>
        <taxon>Conifers II</taxon>
        <taxon>Cupressales</taxon>
        <taxon>Taxaceae</taxon>
        <taxon>Taxus</taxon>
    </lineage>
</organism>
<gene>
    <name evidence="2" type="ORF">KI387_016832</name>
</gene>
<evidence type="ECO:0000313" key="3">
    <source>
        <dbReference type="Proteomes" id="UP000824469"/>
    </source>
</evidence>
<name>A0AA38GI16_TAXCH</name>
<dbReference type="AlphaFoldDB" id="A0AA38GI16"/>
<comment type="caution">
    <text evidence="2">The sequence shown here is derived from an EMBL/GenBank/DDBJ whole genome shotgun (WGS) entry which is preliminary data.</text>
</comment>
<reference evidence="2 3" key="1">
    <citation type="journal article" date="2021" name="Nat. Plants">
        <title>The Taxus genome provides insights into paclitaxel biosynthesis.</title>
        <authorList>
            <person name="Xiong X."/>
            <person name="Gou J."/>
            <person name="Liao Q."/>
            <person name="Li Y."/>
            <person name="Zhou Q."/>
            <person name="Bi G."/>
            <person name="Li C."/>
            <person name="Du R."/>
            <person name="Wang X."/>
            <person name="Sun T."/>
            <person name="Guo L."/>
            <person name="Liang H."/>
            <person name="Lu P."/>
            <person name="Wu Y."/>
            <person name="Zhang Z."/>
            <person name="Ro D.K."/>
            <person name="Shang Y."/>
            <person name="Huang S."/>
            <person name="Yan J."/>
        </authorList>
    </citation>
    <scope>NUCLEOTIDE SEQUENCE [LARGE SCALE GENOMIC DNA]</scope>
    <source>
        <strain evidence="2">Ta-2019</strain>
    </source>
</reference>
<feature type="compositionally biased region" description="Polar residues" evidence="1">
    <location>
        <begin position="8"/>
        <end position="18"/>
    </location>
</feature>
<accession>A0AA38GI16</accession>
<evidence type="ECO:0000256" key="1">
    <source>
        <dbReference type="SAM" id="MobiDB-lite"/>
    </source>
</evidence>
<feature type="non-terminal residue" evidence="2">
    <location>
        <position position="97"/>
    </location>
</feature>
<keyword evidence="3" id="KW-1185">Reference proteome</keyword>
<evidence type="ECO:0000313" key="2">
    <source>
        <dbReference type="EMBL" id="KAH9322193.1"/>
    </source>
</evidence>
<proteinExistence type="predicted"/>
<dbReference type="Proteomes" id="UP000824469">
    <property type="component" value="Unassembled WGS sequence"/>
</dbReference>